<dbReference type="EMBL" id="VIBQ01000024">
    <property type="protein sequence ID" value="KAB8388293.1"/>
    <property type="molecule type" value="Genomic_DNA"/>
</dbReference>
<organism evidence="1 2">
    <name type="scientific">Carpinus fangiana</name>
    <dbReference type="NCBI Taxonomy" id="176857"/>
    <lineage>
        <taxon>Eukaryota</taxon>
        <taxon>Viridiplantae</taxon>
        <taxon>Streptophyta</taxon>
        <taxon>Embryophyta</taxon>
        <taxon>Tracheophyta</taxon>
        <taxon>Spermatophyta</taxon>
        <taxon>Magnoliopsida</taxon>
        <taxon>eudicotyledons</taxon>
        <taxon>Gunneridae</taxon>
        <taxon>Pentapetalae</taxon>
        <taxon>rosids</taxon>
        <taxon>fabids</taxon>
        <taxon>Fagales</taxon>
        <taxon>Betulaceae</taxon>
        <taxon>Carpinus</taxon>
    </lineage>
</organism>
<evidence type="ECO:0000313" key="1">
    <source>
        <dbReference type="EMBL" id="KAB8388293.1"/>
    </source>
</evidence>
<name>A0A5N6L1I7_9ROSI</name>
<sequence length="110" mass="12403">MSHEDHIWQFNFPNSKFNLEAGDEVEVIADFGDDGDASIDQVVIESKIGLSDDEVESSHGCFDDERGAKRLRCEHNTDDKAETSHGCFDNDREAKRLKCDHSAEMRIGDD</sequence>
<proteinExistence type="predicted"/>
<evidence type="ECO:0000313" key="2">
    <source>
        <dbReference type="Proteomes" id="UP000327013"/>
    </source>
</evidence>
<reference evidence="1 2" key="1">
    <citation type="submission" date="2019-06" db="EMBL/GenBank/DDBJ databases">
        <title>A chromosomal-level reference genome of Carpinus fangiana (Coryloideae, Betulaceae).</title>
        <authorList>
            <person name="Yang X."/>
            <person name="Wang Z."/>
            <person name="Zhang L."/>
            <person name="Hao G."/>
            <person name="Liu J."/>
            <person name="Yang Y."/>
        </authorList>
    </citation>
    <scope>NUCLEOTIDE SEQUENCE [LARGE SCALE GENOMIC DNA]</scope>
    <source>
        <strain evidence="1">Cfa_2016G</strain>
        <tissue evidence="1">Leaf</tissue>
    </source>
</reference>
<dbReference type="AlphaFoldDB" id="A0A5N6L1I7"/>
<dbReference type="Proteomes" id="UP000327013">
    <property type="component" value="Unassembled WGS sequence"/>
</dbReference>
<dbReference type="OrthoDB" id="1901675at2759"/>
<keyword evidence="2" id="KW-1185">Reference proteome</keyword>
<accession>A0A5N6L1I7</accession>
<comment type="caution">
    <text evidence="1">The sequence shown here is derived from an EMBL/GenBank/DDBJ whole genome shotgun (WGS) entry which is preliminary data.</text>
</comment>
<protein>
    <submittedName>
        <fullName evidence="1">Uncharacterized protein</fullName>
    </submittedName>
</protein>
<gene>
    <name evidence="1" type="ORF">FH972_024767</name>
</gene>